<evidence type="ECO:0000256" key="3">
    <source>
        <dbReference type="ARBA" id="ARBA00022801"/>
    </source>
</evidence>
<evidence type="ECO:0000256" key="2">
    <source>
        <dbReference type="ARBA" id="ARBA00022692"/>
    </source>
</evidence>
<evidence type="ECO:0000256" key="5">
    <source>
        <dbReference type="ARBA" id="ARBA00022989"/>
    </source>
</evidence>
<dbReference type="GO" id="GO:0016787">
    <property type="term" value="F:hydrolase activity"/>
    <property type="evidence" value="ECO:0007669"/>
    <property type="project" value="UniProtKB-KW"/>
</dbReference>
<evidence type="ECO:0000313" key="12">
    <source>
        <dbReference type="Proteomes" id="UP001519460"/>
    </source>
</evidence>
<evidence type="ECO:0000256" key="9">
    <source>
        <dbReference type="SAM" id="SignalP"/>
    </source>
</evidence>
<evidence type="ECO:0000313" key="11">
    <source>
        <dbReference type="EMBL" id="KAK7493173.1"/>
    </source>
</evidence>
<evidence type="ECO:0000256" key="4">
    <source>
        <dbReference type="ARBA" id="ARBA00022824"/>
    </source>
</evidence>
<feature type="transmembrane region" description="Helical" evidence="8">
    <location>
        <begin position="190"/>
        <end position="211"/>
    </location>
</feature>
<feature type="transmembrane region" description="Helical" evidence="8">
    <location>
        <begin position="152"/>
        <end position="170"/>
    </location>
</feature>
<evidence type="ECO:0000259" key="10">
    <source>
        <dbReference type="Pfam" id="PF01569"/>
    </source>
</evidence>
<dbReference type="EMBL" id="JACVVK020000095">
    <property type="protein sequence ID" value="KAK7493173.1"/>
    <property type="molecule type" value="Genomic_DNA"/>
</dbReference>
<dbReference type="Proteomes" id="UP001519460">
    <property type="component" value="Unassembled WGS sequence"/>
</dbReference>
<dbReference type="Gene3D" id="1.10.640.10">
    <property type="entry name" value="Haem peroxidase domain superfamily, animal type"/>
    <property type="match status" value="1"/>
</dbReference>
<feature type="transmembrane region" description="Helical" evidence="8">
    <location>
        <begin position="90"/>
        <end position="110"/>
    </location>
</feature>
<keyword evidence="4" id="KW-0256">Endoplasmic reticulum</keyword>
<dbReference type="InterPro" id="IPR036938">
    <property type="entry name" value="PAP2/HPO_sf"/>
</dbReference>
<dbReference type="GO" id="GO:0005789">
    <property type="term" value="C:endoplasmic reticulum membrane"/>
    <property type="evidence" value="ECO:0007669"/>
    <property type="project" value="UniProtKB-SubCell"/>
</dbReference>
<comment type="caution">
    <text evidence="11">The sequence shown here is derived from an EMBL/GenBank/DDBJ whole genome shotgun (WGS) entry which is preliminary data.</text>
</comment>
<dbReference type="PANTHER" id="PTHR14969:SF28">
    <property type="entry name" value="DIHYDROSPHINGOSINE 1-PHOSPHATE PHOSPHATASE LCB3-RELATED"/>
    <property type="match status" value="1"/>
</dbReference>
<dbReference type="InterPro" id="IPR010255">
    <property type="entry name" value="Haem_peroxidase_sf"/>
</dbReference>
<comment type="subcellular location">
    <subcellularLocation>
        <location evidence="1">Endoplasmic reticulum membrane</location>
        <topology evidence="1">Multi-pass membrane protein</topology>
    </subcellularLocation>
</comment>
<evidence type="ECO:0000256" key="8">
    <source>
        <dbReference type="SAM" id="Phobius"/>
    </source>
</evidence>
<keyword evidence="6 8" id="KW-0472">Membrane</keyword>
<evidence type="ECO:0000256" key="7">
    <source>
        <dbReference type="ARBA" id="ARBA00038324"/>
    </source>
</evidence>
<keyword evidence="3" id="KW-0378">Hydrolase</keyword>
<keyword evidence="5 8" id="KW-1133">Transmembrane helix</keyword>
<evidence type="ECO:0000256" key="1">
    <source>
        <dbReference type="ARBA" id="ARBA00004477"/>
    </source>
</evidence>
<gene>
    <name evidence="11" type="ORF">BaRGS_00015510</name>
</gene>
<evidence type="ECO:0000256" key="6">
    <source>
        <dbReference type="ARBA" id="ARBA00023136"/>
    </source>
</evidence>
<reference evidence="11 12" key="1">
    <citation type="journal article" date="2023" name="Sci. Data">
        <title>Genome assembly of the Korean intertidal mud-creeper Batillaria attramentaria.</title>
        <authorList>
            <person name="Patra A.K."/>
            <person name="Ho P.T."/>
            <person name="Jun S."/>
            <person name="Lee S.J."/>
            <person name="Kim Y."/>
            <person name="Won Y.J."/>
        </authorList>
    </citation>
    <scope>NUCLEOTIDE SEQUENCE [LARGE SCALE GENOMIC DNA]</scope>
    <source>
        <strain evidence="11">Wonlab-2016</strain>
    </source>
</reference>
<dbReference type="InterPro" id="IPR037120">
    <property type="entry name" value="Haem_peroxidase_sf_animal"/>
</dbReference>
<comment type="similarity">
    <text evidence="7">Belongs to the type 2 lipid phosphate phosphatase family.</text>
</comment>
<keyword evidence="9" id="KW-0732">Signal</keyword>
<feature type="non-terminal residue" evidence="11">
    <location>
        <position position="338"/>
    </location>
</feature>
<protein>
    <recommendedName>
        <fullName evidence="10">Phosphatidic acid phosphatase type 2/haloperoxidase domain-containing protein</fullName>
    </recommendedName>
</protein>
<dbReference type="InterPro" id="IPR000326">
    <property type="entry name" value="PAP2/HPO"/>
</dbReference>
<dbReference type="Gene3D" id="1.20.144.10">
    <property type="entry name" value="Phosphatidic acid phosphatase type 2/haloperoxidase"/>
    <property type="match status" value="1"/>
</dbReference>
<organism evidence="11 12">
    <name type="scientific">Batillaria attramentaria</name>
    <dbReference type="NCBI Taxonomy" id="370345"/>
    <lineage>
        <taxon>Eukaryota</taxon>
        <taxon>Metazoa</taxon>
        <taxon>Spiralia</taxon>
        <taxon>Lophotrochozoa</taxon>
        <taxon>Mollusca</taxon>
        <taxon>Gastropoda</taxon>
        <taxon>Caenogastropoda</taxon>
        <taxon>Sorbeoconcha</taxon>
        <taxon>Cerithioidea</taxon>
        <taxon>Batillariidae</taxon>
        <taxon>Batillaria</taxon>
    </lineage>
</organism>
<feature type="transmembrane region" description="Helical" evidence="8">
    <location>
        <begin position="60"/>
        <end position="83"/>
    </location>
</feature>
<dbReference type="Pfam" id="PF01569">
    <property type="entry name" value="PAP2"/>
    <property type="match status" value="1"/>
</dbReference>
<feature type="chain" id="PRO_5044743749" description="Phosphatidic acid phosphatase type 2/haloperoxidase domain-containing protein" evidence="9">
    <location>
        <begin position="17"/>
        <end position="338"/>
    </location>
</feature>
<keyword evidence="12" id="KW-1185">Reference proteome</keyword>
<feature type="domain" description="Phosphatidic acid phosphatase type 2/haloperoxidase" evidence="10">
    <location>
        <begin position="46"/>
        <end position="108"/>
    </location>
</feature>
<keyword evidence="2 8" id="KW-0812">Transmembrane</keyword>
<dbReference type="SUPFAM" id="SSF48317">
    <property type="entry name" value="Acid phosphatase/Vanadium-dependent haloperoxidase"/>
    <property type="match status" value="1"/>
</dbReference>
<proteinExistence type="inferred from homology"/>
<name>A0ABD0L1S6_9CAEN</name>
<dbReference type="PANTHER" id="PTHR14969">
    <property type="entry name" value="SPHINGOSINE-1-PHOSPHATE PHOSPHOHYDROLASE"/>
    <property type="match status" value="1"/>
</dbReference>
<dbReference type="SUPFAM" id="SSF48113">
    <property type="entry name" value="Heme-dependent peroxidases"/>
    <property type="match status" value="1"/>
</dbReference>
<accession>A0ABD0L1S6</accession>
<feature type="transmembrane region" description="Helical" evidence="8">
    <location>
        <begin position="122"/>
        <end position="140"/>
    </location>
</feature>
<sequence length="338" mass="36302">MYVLVGLLSTAVACFASCPSIQVVIVLRCQQSQLGAGYRCDCMPVSFVCLCLFQFSTEQYALPVLPVLAVAALWCGTTCLSRLYLGVHTILDIVCGILYALAIYAAFSPLTARYDHYQQTHPLAPLVLMATSLALCTICYPSRDKNSAQGDAVQITSVLVGVGVGAWLNYQLGLSVETPVPTGLPIHMPTLHWLGVSVLQFVFGVVVVFALKTVVKFASVRFFSAFFGLDRVDAQHPNVMIGYKYTTYLTLGLIISFLNPLLFTPPGDAGSVDDIDLYSGGLNEAPVSGGAVGETYACLLAQLAEIKKMTLSRVLCNAFNNQLGNVQPNAFLDTDEAG</sequence>
<dbReference type="AlphaFoldDB" id="A0ABD0L1S6"/>
<feature type="signal peptide" evidence="9">
    <location>
        <begin position="1"/>
        <end position="16"/>
    </location>
</feature>